<accession>G2QIG4</accession>
<evidence type="ECO:0000313" key="1">
    <source>
        <dbReference type="EMBL" id="AEO60338.1"/>
    </source>
</evidence>
<dbReference type="InParanoid" id="G2QIG4"/>
<dbReference type="RefSeq" id="XP_003665583.1">
    <property type="nucleotide sequence ID" value="XM_003665535.1"/>
</dbReference>
<organism evidence="1 2">
    <name type="scientific">Thermothelomyces thermophilus (strain ATCC 42464 / BCRC 31852 / DSM 1799)</name>
    <name type="common">Sporotrichum thermophile</name>
    <dbReference type="NCBI Taxonomy" id="573729"/>
    <lineage>
        <taxon>Eukaryota</taxon>
        <taxon>Fungi</taxon>
        <taxon>Dikarya</taxon>
        <taxon>Ascomycota</taxon>
        <taxon>Pezizomycotina</taxon>
        <taxon>Sordariomycetes</taxon>
        <taxon>Sordariomycetidae</taxon>
        <taxon>Sordariales</taxon>
        <taxon>Chaetomiaceae</taxon>
        <taxon>Thermothelomyces</taxon>
    </lineage>
</organism>
<sequence>MTAFGLGSPSVPQHPLASPSIESQLAAAQLVGDRAYTYENLRKYYEHSFNFGGEISSARLSNTTPSFDRADVGTGGQVPISFPLFAQSWSTWAAKGFEAVGIKPITALLHGELLGSTWQIDSIDSSTSPSRTRKMEAAIAQFNEDRTGPLASPGGDFYAGERLPAQLKSRLSSETKKGPSVQATVYVLAEKIADDNIKNGN</sequence>
<dbReference type="HOGENOM" id="CLU_1361261_0_0_1"/>
<gene>
    <name evidence="1" type="ORF">MYCTH_2112425</name>
</gene>
<dbReference type="VEuPathDB" id="FungiDB:MYCTH_2112425"/>
<dbReference type="KEGG" id="mtm:MYCTH_2112425"/>
<protein>
    <submittedName>
        <fullName evidence="1">Uncharacterized protein</fullName>
    </submittedName>
</protein>
<evidence type="ECO:0000313" key="2">
    <source>
        <dbReference type="Proteomes" id="UP000007322"/>
    </source>
</evidence>
<dbReference type="EMBL" id="CP003006">
    <property type="protein sequence ID" value="AEO60338.1"/>
    <property type="molecule type" value="Genomic_DNA"/>
</dbReference>
<reference evidence="1 2" key="1">
    <citation type="journal article" date="2011" name="Nat. Biotechnol.">
        <title>Comparative genomic analysis of the thermophilic biomass-degrading fungi Myceliophthora thermophila and Thielavia terrestris.</title>
        <authorList>
            <person name="Berka R.M."/>
            <person name="Grigoriev I.V."/>
            <person name="Otillar R."/>
            <person name="Salamov A."/>
            <person name="Grimwood J."/>
            <person name="Reid I."/>
            <person name="Ishmael N."/>
            <person name="John T."/>
            <person name="Darmond C."/>
            <person name="Moisan M.-C."/>
            <person name="Henrissat B."/>
            <person name="Coutinho P.M."/>
            <person name="Lombard V."/>
            <person name="Natvig D.O."/>
            <person name="Lindquist E."/>
            <person name="Schmutz J."/>
            <person name="Lucas S."/>
            <person name="Harris P."/>
            <person name="Powlowski J."/>
            <person name="Bellemare A."/>
            <person name="Taylor D."/>
            <person name="Butler G."/>
            <person name="de Vries R.P."/>
            <person name="Allijn I.E."/>
            <person name="van den Brink J."/>
            <person name="Ushinsky S."/>
            <person name="Storms R."/>
            <person name="Powell A.J."/>
            <person name="Paulsen I.T."/>
            <person name="Elbourne L.D.H."/>
            <person name="Baker S.E."/>
            <person name="Magnuson J."/>
            <person name="LaBoissiere S."/>
            <person name="Clutterbuck A.J."/>
            <person name="Martinez D."/>
            <person name="Wogulis M."/>
            <person name="de Leon A.L."/>
            <person name="Rey M.W."/>
            <person name="Tsang A."/>
        </authorList>
    </citation>
    <scope>NUCLEOTIDE SEQUENCE [LARGE SCALE GENOMIC DNA]</scope>
    <source>
        <strain evidence="2">ATCC 42464 / BCRC 31852 / DSM 1799</strain>
    </source>
</reference>
<dbReference type="Proteomes" id="UP000007322">
    <property type="component" value="Chromosome 5"/>
</dbReference>
<keyword evidence="2" id="KW-1185">Reference proteome</keyword>
<proteinExistence type="predicted"/>
<dbReference type="OrthoDB" id="269227at2759"/>
<name>G2QIG4_THET4</name>
<dbReference type="Gene3D" id="3.30.560.10">
    <property type="entry name" value="Glucose Oxidase, domain 3"/>
    <property type="match status" value="1"/>
</dbReference>
<dbReference type="AlphaFoldDB" id="G2QIG4"/>
<dbReference type="GeneID" id="11511343"/>